<dbReference type="Proteomes" id="UP001447188">
    <property type="component" value="Unassembled WGS sequence"/>
</dbReference>
<dbReference type="InterPro" id="IPR027417">
    <property type="entry name" value="P-loop_NTPase"/>
</dbReference>
<dbReference type="Pfam" id="PF12770">
    <property type="entry name" value="CHAT"/>
    <property type="match status" value="1"/>
</dbReference>
<evidence type="ECO:0000313" key="2">
    <source>
        <dbReference type="EMBL" id="KAL0632377.1"/>
    </source>
</evidence>
<accession>A0ABR3G8W4</accession>
<gene>
    <name evidence="2" type="ORF">Q9L58_008738</name>
</gene>
<evidence type="ECO:0000313" key="3">
    <source>
        <dbReference type="Proteomes" id="UP001447188"/>
    </source>
</evidence>
<proteinExistence type="predicted"/>
<dbReference type="SUPFAM" id="SSF52540">
    <property type="entry name" value="P-loop containing nucleoside triphosphate hydrolases"/>
    <property type="match status" value="1"/>
</dbReference>
<evidence type="ECO:0000259" key="1">
    <source>
        <dbReference type="Pfam" id="PF12770"/>
    </source>
</evidence>
<sequence>MSFLMRAFGRLLSSPKGPGTATKVRILLKQISSKQHQHVVGLRDTSTIEWDISIHCDDAEPVRIVSLLDPSIPKFEGNLRWYLEEFVIKSPFDRSRSHFAVTELKTYAERLINGLNLQAPLQQLRSKLHLSEGTPLTVFLDIEADTASTTTSIHNLHWEVLEDMSLWPEKTNHQVIVRRKVPDLGIVRSVQTKGNVSGFNILLVVARDLSRGDDEIGHTLTTAGMVEIIGKLPSKTPVNLEIVRPGTWDTLKRHLESRPKGYFSVVHLDMPGRVNTGTKSASLCFVSDLDYMKVTWKSSKDVATLLNKHQVPSVILNACNSADTSGESVALTLINHGVSSVVVMSYKFLAEATRLFMSGFYRSLLVDMSSFAIAAHKGRKRLLDKKLRESGYNFRVSLDDHIVPVLYQRESVCPLVWGKMAKKESELVRYVDAPAKVVGRELDILRLEIGLLTNSNVLPITGKRGVGKTTLLKHLGWWWSITSLIERFHYIDLSESTDSFNQMLIKLHQFTGGWAGPKSLSELLDTPVPLSPRQSKIYIQVVQYMRQTRHLLVIDGIELWEPEAALIATDETRYRNCQRQIMKDFLEDLKGGKSFVIAAVGLNQTWFDWTPYILEGLDSVHMRYFMPIDSESVGAEGCDGPDAEFWEFYGKILEFIDGIPGVLRYFTFVLPITAESNPKEIYLSMLRIIPGYDGPYTEESLCYRLVKKLKEFSQDDPDTFNLLCCLAPFQGRLPIDMKLYLVYLSVNSVFPGRLNLYLAPQTELEACSAKLATSALLVEHKRLIQYLIKLDFLTPDETRPDLYYAINPILSLALRKVVWGQGDLTDNRVSWLITSGFYDYYRAEGNPINQDLALNHRGYDSRIQLEKTSIFSLMLSLLEQKNLLPLLAILPVPLYLHLVLDSSTFTALGPDSFFIKAIASLAIGQFNRLREEVALEDIMVLYLFAYQCSNILCAFFADRGSDEFQKQVAMSNEFTELGKTMSITARHSILFLDFHAATLTVDAARARRSQTSHALFDTAGEVCPVNLGAAGIHRMDPRLIDELVGDVASGIEPFKRLFRLQKQFREKNNSWTPDEEKQPIQAAVRACCDALRRSGAELGLDPVFVDSWMAEFEASIEIIPYSAASERIAVAETASGTALSTAAVAKALQMRDAGDLVGAREGLLAALAQAQDDASPESEYVCQTNLSELSYVSRKWADSIAHTTESLKLIDIVKTSETESKRLALRASCRGQNAVCYARLGLWDQAIAEELFILQLCRQNKDDEVLGEMHYDALVFLKYLIHKSGRKEIMSSEDNKRERYKVLLEKENFATNSDESRRGEEARSMFCLVTILSPKLQMKMLAQAVLDGIPIVDGVPLFVPAGRSSWWEGIPDDDEFTAEMKSYCMLSFTDPESTFYGMEPGAV</sequence>
<feature type="domain" description="CHAT" evidence="1">
    <location>
        <begin position="300"/>
        <end position="386"/>
    </location>
</feature>
<comment type="caution">
    <text evidence="2">The sequence shown here is derived from an EMBL/GenBank/DDBJ whole genome shotgun (WGS) entry which is preliminary data.</text>
</comment>
<organism evidence="2 3">
    <name type="scientific">Discina gigas</name>
    <dbReference type="NCBI Taxonomy" id="1032678"/>
    <lineage>
        <taxon>Eukaryota</taxon>
        <taxon>Fungi</taxon>
        <taxon>Dikarya</taxon>
        <taxon>Ascomycota</taxon>
        <taxon>Pezizomycotina</taxon>
        <taxon>Pezizomycetes</taxon>
        <taxon>Pezizales</taxon>
        <taxon>Discinaceae</taxon>
        <taxon>Discina</taxon>
    </lineage>
</organism>
<dbReference type="InterPro" id="IPR024983">
    <property type="entry name" value="CHAT_dom"/>
</dbReference>
<protein>
    <recommendedName>
        <fullName evidence="1">CHAT domain-containing protein</fullName>
    </recommendedName>
</protein>
<name>A0ABR3G8W4_9PEZI</name>
<keyword evidence="3" id="KW-1185">Reference proteome</keyword>
<dbReference type="EMBL" id="JBBBZM010000172">
    <property type="protein sequence ID" value="KAL0632377.1"/>
    <property type="molecule type" value="Genomic_DNA"/>
</dbReference>
<reference evidence="2 3" key="1">
    <citation type="submission" date="2024-02" db="EMBL/GenBank/DDBJ databases">
        <title>Discinaceae phylogenomics.</title>
        <authorList>
            <person name="Dirks A.C."/>
            <person name="James T.Y."/>
        </authorList>
    </citation>
    <scope>NUCLEOTIDE SEQUENCE [LARGE SCALE GENOMIC DNA]</scope>
    <source>
        <strain evidence="2 3">ACD0624</strain>
    </source>
</reference>
<dbReference type="Gene3D" id="3.40.50.300">
    <property type="entry name" value="P-loop containing nucleotide triphosphate hydrolases"/>
    <property type="match status" value="1"/>
</dbReference>